<dbReference type="InterPro" id="IPR005835">
    <property type="entry name" value="NTP_transferase_dom"/>
</dbReference>
<feature type="transmembrane region" description="Helical" evidence="11">
    <location>
        <begin position="355"/>
        <end position="376"/>
    </location>
</feature>
<comment type="similarity">
    <text evidence="2">In the C-terminal section; belongs to the CDP-alcohol phosphatidyltransferase class-I family.</text>
</comment>
<dbReference type="EC" id="2.7.7.74" evidence="4"/>
<reference evidence="13" key="1">
    <citation type="journal article" date="2020" name="mSystems">
        <title>Genome- and Community-Level Interaction Insights into Carbon Utilization and Element Cycling Functions of Hydrothermarchaeota in Hydrothermal Sediment.</title>
        <authorList>
            <person name="Zhou Z."/>
            <person name="Liu Y."/>
            <person name="Xu W."/>
            <person name="Pan J."/>
            <person name="Luo Z.H."/>
            <person name="Li M."/>
        </authorList>
    </citation>
    <scope>NUCLEOTIDE SEQUENCE [LARGE SCALE GENOMIC DNA]</scope>
    <source>
        <strain evidence="13">HyVt-92</strain>
    </source>
</reference>
<feature type="transmembrane region" description="Helical" evidence="11">
    <location>
        <begin position="397"/>
        <end position="423"/>
    </location>
</feature>
<comment type="catalytic activity">
    <reaction evidence="9">
        <text>CDP-1L-myo-inositol + 1D-myo-inositol 3-phosphate = bis(1L-myo-inositol) 3,1'-phosphate 1-phosphate + CMP + H(+)</text>
        <dbReference type="Rhea" id="RHEA:31327"/>
        <dbReference type="ChEBI" id="CHEBI:15378"/>
        <dbReference type="ChEBI" id="CHEBI:58401"/>
        <dbReference type="ChEBI" id="CHEBI:60377"/>
        <dbReference type="ChEBI" id="CHEBI:62573"/>
        <dbReference type="ChEBI" id="CHEBI:62576"/>
        <dbReference type="EC" id="2.7.8.34"/>
    </reaction>
</comment>
<dbReference type="GO" id="GO:0016780">
    <property type="term" value="F:phosphotransferase activity, for other substituted phosphate groups"/>
    <property type="evidence" value="ECO:0007669"/>
    <property type="project" value="InterPro"/>
</dbReference>
<dbReference type="SUPFAM" id="SSF53448">
    <property type="entry name" value="Nucleotide-diphospho-sugar transferases"/>
    <property type="match status" value="1"/>
</dbReference>
<name>A0A7V5HYF5_UNCAE</name>
<dbReference type="Proteomes" id="UP000886070">
    <property type="component" value="Unassembled WGS sequence"/>
</dbReference>
<organism evidence="13">
    <name type="scientific">Aerophobetes bacterium</name>
    <dbReference type="NCBI Taxonomy" id="2030807"/>
    <lineage>
        <taxon>Bacteria</taxon>
        <taxon>Candidatus Aerophobota</taxon>
    </lineage>
</organism>
<evidence type="ECO:0000256" key="4">
    <source>
        <dbReference type="ARBA" id="ARBA00012504"/>
    </source>
</evidence>
<dbReference type="Pfam" id="PF00483">
    <property type="entry name" value="NTP_transferase"/>
    <property type="match status" value="1"/>
</dbReference>
<keyword evidence="8" id="KW-0548">Nucleotidyltransferase</keyword>
<dbReference type="PANTHER" id="PTHR43584">
    <property type="entry name" value="NUCLEOTIDYL TRANSFERASE"/>
    <property type="match status" value="1"/>
</dbReference>
<dbReference type="Gene3D" id="1.20.120.1760">
    <property type="match status" value="1"/>
</dbReference>
<evidence type="ECO:0000256" key="8">
    <source>
        <dbReference type="ARBA" id="ARBA00022695"/>
    </source>
</evidence>
<evidence type="ECO:0000313" key="13">
    <source>
        <dbReference type="EMBL" id="HHF98149.1"/>
    </source>
</evidence>
<evidence type="ECO:0000256" key="9">
    <source>
        <dbReference type="ARBA" id="ARBA00049235"/>
    </source>
</evidence>
<feature type="domain" description="Nucleotidyl transferase" evidence="12">
    <location>
        <begin position="2"/>
        <end position="233"/>
    </location>
</feature>
<evidence type="ECO:0000256" key="3">
    <source>
        <dbReference type="ARBA" id="ARBA00007897"/>
    </source>
</evidence>
<evidence type="ECO:0000256" key="6">
    <source>
        <dbReference type="ARBA" id="ARBA00018322"/>
    </source>
</evidence>
<keyword evidence="7 10" id="KW-0808">Transferase</keyword>
<keyword evidence="11" id="KW-1133">Transmembrane helix</keyword>
<evidence type="ECO:0000256" key="11">
    <source>
        <dbReference type="SAM" id="Phobius"/>
    </source>
</evidence>
<evidence type="ECO:0000256" key="10">
    <source>
        <dbReference type="RuleBase" id="RU003750"/>
    </source>
</evidence>
<comment type="catalytic activity">
    <reaction evidence="1">
        <text>1D-myo-inositol 3-phosphate + CTP + H(+) = CDP-1L-myo-inositol + diphosphate</text>
        <dbReference type="Rhea" id="RHEA:30647"/>
        <dbReference type="ChEBI" id="CHEBI:15378"/>
        <dbReference type="ChEBI" id="CHEBI:33019"/>
        <dbReference type="ChEBI" id="CHEBI:37563"/>
        <dbReference type="ChEBI" id="CHEBI:58401"/>
        <dbReference type="ChEBI" id="CHEBI:62573"/>
        <dbReference type="EC" id="2.7.7.74"/>
    </reaction>
</comment>
<dbReference type="CDD" id="cd02523">
    <property type="entry name" value="PC_cytidylyltransferase"/>
    <property type="match status" value="1"/>
</dbReference>
<evidence type="ECO:0000256" key="2">
    <source>
        <dbReference type="ARBA" id="ARBA00006982"/>
    </source>
</evidence>
<dbReference type="InterPro" id="IPR000462">
    <property type="entry name" value="CDP-OH_P_trans"/>
</dbReference>
<comment type="similarity">
    <text evidence="3">In the N-terminal section; belongs to the MobA family.</text>
</comment>
<evidence type="ECO:0000256" key="1">
    <source>
        <dbReference type="ARBA" id="ARBA00000729"/>
    </source>
</evidence>
<proteinExistence type="inferred from homology"/>
<dbReference type="GO" id="GO:0008654">
    <property type="term" value="P:phospholipid biosynthetic process"/>
    <property type="evidence" value="ECO:0007669"/>
    <property type="project" value="InterPro"/>
</dbReference>
<dbReference type="Gene3D" id="3.90.550.10">
    <property type="entry name" value="Spore Coat Polysaccharide Biosynthesis Protein SpsA, Chain A"/>
    <property type="match status" value="1"/>
</dbReference>
<evidence type="ECO:0000256" key="7">
    <source>
        <dbReference type="ARBA" id="ARBA00022679"/>
    </source>
</evidence>
<keyword evidence="11" id="KW-0472">Membrane</keyword>
<accession>A0A7V5HYF5</accession>
<sequence length="440" mass="50006">MKALIIAAGKGTRLRMLAKDRPKPLVRLLGLSLIERVILTARESGINEFVIVIGYLGDKIKEKLGDGRDYKVKIEYVENEEWERGNGVSVLKAKKHFKENFVLLMADHIFDASILKRLKKIDLNENECILVVDKSPQEYIDLGDATKVKTKDGYIQDIGKKIKDYNCIDCGIFFLSPSIFKALEESIEHGDETLSGGIRVLARKGKMKSFDVNDNFWIDIDTVSSYKAAEKILCKRLLKKTDGPVSRYLNRPLSIRISKILVRFNIKPNLISLISFGISFLAFLLFCLGDYLYVATGGILSQISSIVDGCDGEVARLKFQGSKYGAWFDAVLDRYADALIILGMVYGWWSIHSEVCIWIVGFFAMMGSFMNSYTAIKYDEVLLRKRENVRVGRDLRLFLIMVGALLGQIYYTLFVLGVLTNFVSLRRIFLLKKYKEVLNE</sequence>
<evidence type="ECO:0000256" key="5">
    <source>
        <dbReference type="ARBA" id="ARBA00013268"/>
    </source>
</evidence>
<keyword evidence="11" id="KW-0812">Transmembrane</keyword>
<dbReference type="AlphaFoldDB" id="A0A7V5HYF5"/>
<protein>
    <recommendedName>
        <fullName evidence="6">Bifunctional IPC transferase and DIPP synthase</fullName>
        <ecNumber evidence="4">2.7.7.74</ecNumber>
        <ecNumber evidence="5">2.7.8.34</ecNumber>
    </recommendedName>
</protein>
<dbReference type="InterPro" id="IPR043130">
    <property type="entry name" value="CDP-OH_PTrfase_TM_dom"/>
</dbReference>
<comment type="similarity">
    <text evidence="10">Belongs to the CDP-alcohol phosphatidyltransferase class-I family.</text>
</comment>
<dbReference type="EMBL" id="DRTT01000045">
    <property type="protein sequence ID" value="HHF98149.1"/>
    <property type="molecule type" value="Genomic_DNA"/>
</dbReference>
<dbReference type="Pfam" id="PF01066">
    <property type="entry name" value="CDP-OH_P_transf"/>
    <property type="match status" value="1"/>
</dbReference>
<dbReference type="InterPro" id="IPR048254">
    <property type="entry name" value="CDP_ALCOHOL_P_TRANSF_CS"/>
</dbReference>
<dbReference type="InterPro" id="IPR050065">
    <property type="entry name" value="GlmU-like"/>
</dbReference>
<dbReference type="GO" id="GO:0016020">
    <property type="term" value="C:membrane"/>
    <property type="evidence" value="ECO:0007669"/>
    <property type="project" value="InterPro"/>
</dbReference>
<dbReference type="PROSITE" id="PS00379">
    <property type="entry name" value="CDP_ALCOHOL_P_TRANSF"/>
    <property type="match status" value="1"/>
</dbReference>
<evidence type="ECO:0000259" key="12">
    <source>
        <dbReference type="Pfam" id="PF00483"/>
    </source>
</evidence>
<dbReference type="GO" id="GO:0016779">
    <property type="term" value="F:nucleotidyltransferase activity"/>
    <property type="evidence" value="ECO:0007669"/>
    <property type="project" value="UniProtKB-KW"/>
</dbReference>
<dbReference type="EC" id="2.7.8.34" evidence="5"/>
<gene>
    <name evidence="13" type="ORF">ENL39_01510</name>
</gene>
<feature type="transmembrane region" description="Helical" evidence="11">
    <location>
        <begin position="270"/>
        <end position="294"/>
    </location>
</feature>
<dbReference type="InterPro" id="IPR029044">
    <property type="entry name" value="Nucleotide-diphossugar_trans"/>
</dbReference>
<dbReference type="PANTHER" id="PTHR43584:SF8">
    <property type="entry name" value="N-ACETYLMURAMATE ALPHA-1-PHOSPHATE URIDYLYLTRANSFERASE"/>
    <property type="match status" value="1"/>
</dbReference>
<comment type="caution">
    <text evidence="13">The sequence shown here is derived from an EMBL/GenBank/DDBJ whole genome shotgun (WGS) entry which is preliminary data.</text>
</comment>